<sequence>MEETQNSGDNVKTFVSELISKGKNVKLEVPIAFPFEETRIHEYTLLILSSFGLSEVYAVDLENKLKEFVEQENYKVISDVGETDDETVEQNIKEWEKAFKEETLQFNPPEVVGDDEVFAEAYHSLVHSPMLATLLRKESALNSAIKEMHRLKNSELEALNERQNQEMTAAISMANQNNTTTDVNTLATIHFDEAHLVQTRWESLIENENAKQKREFRDWVVKTYQDYFLEAEEQQNSNSGSSCSGNKRNKKKYSVRFDETLMISYGDEDIKEPHREDSYLEESFTIHLGSQMKQTYNIRLMSCHPMDFLRFKNESSRELSPQRLQMAISLYSSDLSGIVLLTDQETSIYKGVTREIYELTQQTTEFHFERLESQLQDGRPAELKPGDFLVTRHSNLNSAHVVFHLVCNQQSLNRLDINSRHPVILGLRNILKTACLYDITTITIPALLAHEMVDIMNPSWCSRRAELVYKCVKGFMIEMSSWGGSDMKNLQFLAPQDISEDVFNNLASMLPNIFRVSNPLRLSTSSSSHSLQHQSNCAKESPTFRKHIPTMYKLIIAWNRDENYQRKATPAKFWDNLDSHILAGLDTESLGTWLGISKFGKLSLLLNVYGGTTGQVQLPNEQRISRGGLVTGFLRSPPGLSSSTYCNSLCQDPENLDIQREFSGFHLINIDIRDKYYHYNKRTKDPASIGGTYLSNCIDCLGAKPYSMTPRVNTGKFFVFSNSPLERPYIKVVEGQTLFKKIVIKYSQNEVSEDSNLKLKNELLELLRSRKRYWPDSTMQSEAHMKDSGFSGPEVDVMCAINCHSKKAGTRGQNIILVDSDNNVTFHDWTLKLPFTDPDNKEFEENQFTFQLTPPN</sequence>
<dbReference type="Pfam" id="PF05742">
    <property type="entry name" value="TANGO2"/>
    <property type="match status" value="1"/>
</dbReference>
<dbReference type="Pfam" id="PF10154">
    <property type="entry name" value="Fy-3"/>
    <property type="match status" value="2"/>
</dbReference>
<accession>A0A1D2MV04</accession>
<reference evidence="1 2" key="1">
    <citation type="journal article" date="2016" name="Genome Biol. Evol.">
        <title>Gene Family Evolution Reflects Adaptation to Soil Environmental Stressors in the Genome of the Collembolan Orchesella cincta.</title>
        <authorList>
            <person name="Faddeeva-Vakhrusheva A."/>
            <person name="Derks M.F."/>
            <person name="Anvar S.Y."/>
            <person name="Agamennone V."/>
            <person name="Suring W."/>
            <person name="Smit S."/>
            <person name="van Straalen N.M."/>
            <person name="Roelofs D."/>
        </authorList>
    </citation>
    <scope>NUCLEOTIDE SEQUENCE [LARGE SCALE GENOMIC DNA]</scope>
    <source>
        <tissue evidence="1">Mixed pool</tissue>
    </source>
</reference>
<dbReference type="InterPro" id="IPR043472">
    <property type="entry name" value="Macro_dom-like"/>
</dbReference>
<dbReference type="OrthoDB" id="415359at2759"/>
<dbReference type="GO" id="GO:0005737">
    <property type="term" value="C:cytoplasm"/>
    <property type="evidence" value="ECO:0007669"/>
    <property type="project" value="TreeGrafter"/>
</dbReference>
<gene>
    <name evidence="1" type="ORF">Ocin01_09762</name>
</gene>
<dbReference type="EMBL" id="LJIJ01000489">
    <property type="protein sequence ID" value="ODM96917.1"/>
    <property type="molecule type" value="Genomic_DNA"/>
</dbReference>
<evidence type="ECO:0000313" key="2">
    <source>
        <dbReference type="Proteomes" id="UP000094527"/>
    </source>
</evidence>
<dbReference type="PANTHER" id="PTHR16525">
    <property type="entry name" value="PROTEIN C12ORF4"/>
    <property type="match status" value="1"/>
</dbReference>
<dbReference type="SUPFAM" id="SSF52949">
    <property type="entry name" value="Macro domain-like"/>
    <property type="match status" value="1"/>
</dbReference>
<dbReference type="STRING" id="48709.A0A1D2MV04"/>
<organism evidence="1 2">
    <name type="scientific">Orchesella cincta</name>
    <name type="common">Springtail</name>
    <name type="synonym">Podura cincta</name>
    <dbReference type="NCBI Taxonomy" id="48709"/>
    <lineage>
        <taxon>Eukaryota</taxon>
        <taxon>Metazoa</taxon>
        <taxon>Ecdysozoa</taxon>
        <taxon>Arthropoda</taxon>
        <taxon>Hexapoda</taxon>
        <taxon>Collembola</taxon>
        <taxon>Entomobryomorpha</taxon>
        <taxon>Entomobryoidea</taxon>
        <taxon>Orchesellidae</taxon>
        <taxon>Orchesellinae</taxon>
        <taxon>Orchesella</taxon>
    </lineage>
</organism>
<comment type="caution">
    <text evidence="1">The sequence shown here is derived from an EMBL/GenBank/DDBJ whole genome shotgun (WGS) entry which is preliminary data.</text>
</comment>
<dbReference type="InterPro" id="IPR008551">
    <property type="entry name" value="TANGO2"/>
</dbReference>
<name>A0A1D2MV04_ORCCI</name>
<protein>
    <submittedName>
        <fullName evidence="1">Protein C12orf4</fullName>
    </submittedName>
</protein>
<dbReference type="AlphaFoldDB" id="A0A1D2MV04"/>
<keyword evidence="2" id="KW-1185">Reference proteome</keyword>
<dbReference type="PANTHER" id="PTHR16525:SF0">
    <property type="entry name" value="PROTEIN C12ORF4"/>
    <property type="match status" value="1"/>
</dbReference>
<proteinExistence type="predicted"/>
<dbReference type="InterPro" id="IPR019311">
    <property type="entry name" value="Fy-3"/>
</dbReference>
<dbReference type="Proteomes" id="UP000094527">
    <property type="component" value="Unassembled WGS sequence"/>
</dbReference>
<evidence type="ECO:0000313" key="1">
    <source>
        <dbReference type="EMBL" id="ODM96917.1"/>
    </source>
</evidence>